<dbReference type="GO" id="GO:0000978">
    <property type="term" value="F:RNA polymerase II cis-regulatory region sequence-specific DNA binding"/>
    <property type="evidence" value="ECO:0007669"/>
    <property type="project" value="TreeGrafter"/>
</dbReference>
<dbReference type="GO" id="GO:0005634">
    <property type="term" value="C:nucleus"/>
    <property type="evidence" value="ECO:0007669"/>
    <property type="project" value="TreeGrafter"/>
</dbReference>
<dbReference type="InterPro" id="IPR001138">
    <property type="entry name" value="Zn2Cys6_DnaBD"/>
</dbReference>
<proteinExistence type="predicted"/>
<dbReference type="SMART" id="SM00906">
    <property type="entry name" value="Fungal_trans"/>
    <property type="match status" value="1"/>
</dbReference>
<dbReference type="CDD" id="cd00067">
    <property type="entry name" value="GAL4"/>
    <property type="match status" value="1"/>
</dbReference>
<feature type="domain" description="Zn(2)-C6 fungal-type" evidence="8">
    <location>
        <begin position="24"/>
        <end position="54"/>
    </location>
</feature>
<dbReference type="OrthoDB" id="4337792at2759"/>
<dbReference type="PANTHER" id="PTHR31944">
    <property type="entry name" value="HEME-RESPONSIVE ZINC FINGER TRANSCRIPTION FACTOR HAP1"/>
    <property type="match status" value="1"/>
</dbReference>
<organism evidence="9 10">
    <name type="scientific">Lophiostoma macrostomum CBS 122681</name>
    <dbReference type="NCBI Taxonomy" id="1314788"/>
    <lineage>
        <taxon>Eukaryota</taxon>
        <taxon>Fungi</taxon>
        <taxon>Dikarya</taxon>
        <taxon>Ascomycota</taxon>
        <taxon>Pezizomycotina</taxon>
        <taxon>Dothideomycetes</taxon>
        <taxon>Pleosporomycetidae</taxon>
        <taxon>Pleosporales</taxon>
        <taxon>Lophiostomataceae</taxon>
        <taxon>Lophiostoma</taxon>
    </lineage>
</organism>
<dbReference type="SMART" id="SM00066">
    <property type="entry name" value="GAL4"/>
    <property type="match status" value="1"/>
</dbReference>
<dbReference type="PROSITE" id="PS50048">
    <property type="entry name" value="ZN2_CY6_FUNGAL_2"/>
    <property type="match status" value="1"/>
</dbReference>
<feature type="compositionally biased region" description="Acidic residues" evidence="7">
    <location>
        <begin position="428"/>
        <end position="439"/>
    </location>
</feature>
<feature type="compositionally biased region" description="Low complexity" evidence="7">
    <location>
        <begin position="834"/>
        <end position="855"/>
    </location>
</feature>
<keyword evidence="6" id="KW-0539">Nucleus</keyword>
<feature type="region of interest" description="Disordered" evidence="7">
    <location>
        <begin position="790"/>
        <end position="855"/>
    </location>
</feature>
<dbReference type="Proteomes" id="UP000799324">
    <property type="component" value="Unassembled WGS sequence"/>
</dbReference>
<protein>
    <recommendedName>
        <fullName evidence="8">Zn(2)-C6 fungal-type domain-containing protein</fullName>
    </recommendedName>
</protein>
<keyword evidence="4" id="KW-0238">DNA-binding</keyword>
<evidence type="ECO:0000313" key="10">
    <source>
        <dbReference type="Proteomes" id="UP000799324"/>
    </source>
</evidence>
<dbReference type="PROSITE" id="PS00463">
    <property type="entry name" value="ZN2_CY6_FUNGAL_1"/>
    <property type="match status" value="1"/>
</dbReference>
<dbReference type="EMBL" id="MU004329">
    <property type="protein sequence ID" value="KAF2657107.1"/>
    <property type="molecule type" value="Genomic_DNA"/>
</dbReference>
<evidence type="ECO:0000259" key="8">
    <source>
        <dbReference type="PROSITE" id="PS50048"/>
    </source>
</evidence>
<evidence type="ECO:0000313" key="9">
    <source>
        <dbReference type="EMBL" id="KAF2657107.1"/>
    </source>
</evidence>
<dbReference type="InterPro" id="IPR007219">
    <property type="entry name" value="XnlR_reg_dom"/>
</dbReference>
<dbReference type="AlphaFoldDB" id="A0A6A6TCP8"/>
<evidence type="ECO:0000256" key="6">
    <source>
        <dbReference type="ARBA" id="ARBA00023242"/>
    </source>
</evidence>
<reference evidence="9" key="1">
    <citation type="journal article" date="2020" name="Stud. Mycol.">
        <title>101 Dothideomycetes genomes: a test case for predicting lifestyles and emergence of pathogens.</title>
        <authorList>
            <person name="Haridas S."/>
            <person name="Albert R."/>
            <person name="Binder M."/>
            <person name="Bloem J."/>
            <person name="Labutti K."/>
            <person name="Salamov A."/>
            <person name="Andreopoulos B."/>
            <person name="Baker S."/>
            <person name="Barry K."/>
            <person name="Bills G."/>
            <person name="Bluhm B."/>
            <person name="Cannon C."/>
            <person name="Castanera R."/>
            <person name="Culley D."/>
            <person name="Daum C."/>
            <person name="Ezra D."/>
            <person name="Gonzalez J."/>
            <person name="Henrissat B."/>
            <person name="Kuo A."/>
            <person name="Liang C."/>
            <person name="Lipzen A."/>
            <person name="Lutzoni F."/>
            <person name="Magnuson J."/>
            <person name="Mondo S."/>
            <person name="Nolan M."/>
            <person name="Ohm R."/>
            <person name="Pangilinan J."/>
            <person name="Park H.-J."/>
            <person name="Ramirez L."/>
            <person name="Alfaro M."/>
            <person name="Sun H."/>
            <person name="Tritt A."/>
            <person name="Yoshinaga Y."/>
            <person name="Zwiers L.-H."/>
            <person name="Turgeon B."/>
            <person name="Goodwin S."/>
            <person name="Spatafora J."/>
            <person name="Crous P."/>
            <person name="Grigoriev I."/>
        </authorList>
    </citation>
    <scope>NUCLEOTIDE SEQUENCE</scope>
    <source>
        <strain evidence="9">CBS 122681</strain>
    </source>
</reference>
<dbReference type="GO" id="GO:0006351">
    <property type="term" value="P:DNA-templated transcription"/>
    <property type="evidence" value="ECO:0007669"/>
    <property type="project" value="InterPro"/>
</dbReference>
<evidence type="ECO:0000256" key="1">
    <source>
        <dbReference type="ARBA" id="ARBA00022723"/>
    </source>
</evidence>
<feature type="compositionally biased region" description="Basic and acidic residues" evidence="7">
    <location>
        <begin position="441"/>
        <end position="452"/>
    </location>
</feature>
<evidence type="ECO:0000256" key="3">
    <source>
        <dbReference type="ARBA" id="ARBA00023015"/>
    </source>
</evidence>
<feature type="compositionally biased region" description="Basic and acidic residues" evidence="7">
    <location>
        <begin position="798"/>
        <end position="828"/>
    </location>
</feature>
<dbReference type="GO" id="GO:0001228">
    <property type="term" value="F:DNA-binding transcription activator activity, RNA polymerase II-specific"/>
    <property type="evidence" value="ECO:0007669"/>
    <property type="project" value="TreeGrafter"/>
</dbReference>
<feature type="region of interest" description="Disordered" evidence="7">
    <location>
        <begin position="424"/>
        <end position="452"/>
    </location>
</feature>
<sequence length="906" mass="98899">MNNFESPVRREDTVLKKRRRPALSCVECRRRKVKCDRNHPCGPCTRMNSPACTYIPDSRRRAASPAVAPASRGTSRSNGTPSNPATRVSDFDSMLDRYVAPGILGPRLQSSPDYSSPSNVGSDALSLINALSTRVRELEERLLPRGEASTADLALPPRTASADHDHMAKSRFYGESHWMNSVDPFPIKMATTEKVPLNKTTELYKTVLECKRMARLVKSSRCHDSALPPGIESSIPPKEVCDQLVQCYLRTLESFTRTLHIPTFLKEYAHFWSYPASRTPPTVLKILLVLAIGIPFYTGPSQPRLHAQCRTWIHAAEHYLSAPHQKSRLNLTCIQMHILLLLARQTCSVDGDLIWISAGALLRSAMHLGLHRDPSHFPKFSAAPFHAEMRRRLWAAVLEICVQASLDMGMVPLISAADFDTRPPANVDDGEMGEGDADADVGGRREMERPRDQVTQCSIARALYESIPLRLEITQLLNNIRSAPSYDRTLQLSAALSAKCRENARLFQTYLSSGPSSASASPLSSVSASSGPSSTSSFKLSRASPFAVKLLDATLRRFLICLHRPFFSKAMSDPRYLYSQKICVDASLAILAPMHSHPYASADADPEVVAEVEATGKRAHTISTLDCNSNGGDDVEIREIGDADTTTDADADVGLGVGVGVQRNDWTALLIHGVGFVKSLFLYSLSTVYLDMIAQVQERLADIPAPLSNPPSNSIIPLPPLYSPIHTHLRTGKQIMDARISAGETNIKGSVFAACALARLEALVCGRDADNAVLDAARCSVRESWGRMRGAAGGWGRGEGEREREREEEREGGGKGDDGVVSGEDRDGTGTGTGIADTQGRQTTPTTTALDSSTAPLDLDMDTDIDWGMLMQDDAMDFDFDFDFGFGSDTSPDSWMAGDWSADIGT</sequence>
<evidence type="ECO:0000256" key="4">
    <source>
        <dbReference type="ARBA" id="ARBA00023125"/>
    </source>
</evidence>
<feature type="compositionally biased region" description="Polar residues" evidence="7">
    <location>
        <begin position="73"/>
        <end position="86"/>
    </location>
</feature>
<gene>
    <name evidence="9" type="ORF">K491DRAFT_757144</name>
</gene>
<feature type="region of interest" description="Disordered" evidence="7">
    <location>
        <begin position="514"/>
        <end position="539"/>
    </location>
</feature>
<evidence type="ECO:0000256" key="7">
    <source>
        <dbReference type="SAM" id="MobiDB-lite"/>
    </source>
</evidence>
<dbReference type="CDD" id="cd12148">
    <property type="entry name" value="fungal_TF_MHR"/>
    <property type="match status" value="1"/>
</dbReference>
<dbReference type="Pfam" id="PF00172">
    <property type="entry name" value="Zn_clus"/>
    <property type="match status" value="1"/>
</dbReference>
<keyword evidence="2" id="KW-0862">Zinc</keyword>
<dbReference type="Pfam" id="PF04082">
    <property type="entry name" value="Fungal_trans"/>
    <property type="match status" value="1"/>
</dbReference>
<dbReference type="GO" id="GO:0008270">
    <property type="term" value="F:zinc ion binding"/>
    <property type="evidence" value="ECO:0007669"/>
    <property type="project" value="InterPro"/>
</dbReference>
<keyword evidence="3" id="KW-0805">Transcription regulation</keyword>
<keyword evidence="5" id="KW-0804">Transcription</keyword>
<keyword evidence="1" id="KW-0479">Metal-binding</keyword>
<accession>A0A6A6TCP8</accession>
<dbReference type="PANTHER" id="PTHR31944:SF131">
    <property type="entry name" value="HEME-RESPONSIVE ZINC FINGER TRANSCRIPTION FACTOR HAP1"/>
    <property type="match status" value="1"/>
</dbReference>
<evidence type="ECO:0000256" key="5">
    <source>
        <dbReference type="ARBA" id="ARBA00023163"/>
    </source>
</evidence>
<name>A0A6A6TCP8_9PLEO</name>
<dbReference type="SUPFAM" id="SSF57701">
    <property type="entry name" value="Zn2/Cys6 DNA-binding domain"/>
    <property type="match status" value="1"/>
</dbReference>
<dbReference type="InterPro" id="IPR051430">
    <property type="entry name" value="Fungal_TF_Env_Response"/>
</dbReference>
<feature type="region of interest" description="Disordered" evidence="7">
    <location>
        <begin position="63"/>
        <end position="91"/>
    </location>
</feature>
<feature type="compositionally biased region" description="Low complexity" evidence="7">
    <location>
        <begin position="63"/>
        <end position="72"/>
    </location>
</feature>
<dbReference type="Gene3D" id="4.10.240.10">
    <property type="entry name" value="Zn(2)-C6 fungal-type DNA-binding domain"/>
    <property type="match status" value="1"/>
</dbReference>
<keyword evidence="10" id="KW-1185">Reference proteome</keyword>
<evidence type="ECO:0000256" key="2">
    <source>
        <dbReference type="ARBA" id="ARBA00022833"/>
    </source>
</evidence>
<dbReference type="InterPro" id="IPR036864">
    <property type="entry name" value="Zn2-C6_fun-type_DNA-bd_sf"/>
</dbReference>